<evidence type="ECO:0000256" key="3">
    <source>
        <dbReference type="ARBA" id="ARBA00004370"/>
    </source>
</evidence>
<accession>A0A6A6J631</accession>
<dbReference type="InterPro" id="IPR052374">
    <property type="entry name" value="SERAC1"/>
</dbReference>
<dbReference type="GeneID" id="54548029"/>
<keyword evidence="8" id="KW-1185">Reference proteome</keyword>
<evidence type="ECO:0000256" key="6">
    <source>
        <dbReference type="ARBA" id="ARBA00023136"/>
    </source>
</evidence>
<dbReference type="RefSeq" id="XP_033649579.1">
    <property type="nucleotide sequence ID" value="XM_033794854.1"/>
</dbReference>
<protein>
    <recommendedName>
        <fullName evidence="9">DUF676 domain-containing protein</fullName>
    </recommendedName>
</protein>
<organism evidence="7 8">
    <name type="scientific">Westerdykella ornata</name>
    <dbReference type="NCBI Taxonomy" id="318751"/>
    <lineage>
        <taxon>Eukaryota</taxon>
        <taxon>Fungi</taxon>
        <taxon>Dikarya</taxon>
        <taxon>Ascomycota</taxon>
        <taxon>Pezizomycotina</taxon>
        <taxon>Dothideomycetes</taxon>
        <taxon>Pleosporomycetidae</taxon>
        <taxon>Pleosporales</taxon>
        <taxon>Sporormiaceae</taxon>
        <taxon>Westerdykella</taxon>
    </lineage>
</organism>
<comment type="subcellular location">
    <subcellularLocation>
        <location evidence="2">Endoplasmic reticulum</location>
    </subcellularLocation>
    <subcellularLocation>
        <location evidence="3">Membrane</location>
    </subcellularLocation>
    <subcellularLocation>
        <location evidence="1">Mitochondrion</location>
    </subcellularLocation>
</comment>
<sequence length="104" mass="11618">MIFIHDLIENRDDAWTTHANEPWPKTHLPEIIPNVRTLAFGYDATARKMADIVSWTKVEEHAKRLLEAVAVLSENNGNRPVFFVAHGLGGLLCEAALVISAEQD</sequence>
<name>A0A6A6J631_WESOR</name>
<dbReference type="EMBL" id="ML986528">
    <property type="protein sequence ID" value="KAF2272040.1"/>
    <property type="molecule type" value="Genomic_DNA"/>
</dbReference>
<evidence type="ECO:0008006" key="9">
    <source>
        <dbReference type="Google" id="ProtNLM"/>
    </source>
</evidence>
<evidence type="ECO:0000313" key="8">
    <source>
        <dbReference type="Proteomes" id="UP000800097"/>
    </source>
</evidence>
<keyword evidence="6" id="KW-0472">Membrane</keyword>
<feature type="non-terminal residue" evidence="7">
    <location>
        <position position="104"/>
    </location>
</feature>
<dbReference type="PANTHER" id="PTHR48182:SF2">
    <property type="entry name" value="PROTEIN SERAC1"/>
    <property type="match status" value="1"/>
</dbReference>
<keyword evidence="5" id="KW-0496">Mitochondrion</keyword>
<evidence type="ECO:0000313" key="7">
    <source>
        <dbReference type="EMBL" id="KAF2272040.1"/>
    </source>
</evidence>
<dbReference type="GO" id="GO:0016020">
    <property type="term" value="C:membrane"/>
    <property type="evidence" value="ECO:0007669"/>
    <property type="project" value="UniProtKB-SubCell"/>
</dbReference>
<gene>
    <name evidence="7" type="ORF">EI97DRAFT_351722</name>
</gene>
<dbReference type="GO" id="GO:0005783">
    <property type="term" value="C:endoplasmic reticulum"/>
    <property type="evidence" value="ECO:0007669"/>
    <property type="project" value="UniProtKB-SubCell"/>
</dbReference>
<evidence type="ECO:0000256" key="4">
    <source>
        <dbReference type="ARBA" id="ARBA00022824"/>
    </source>
</evidence>
<dbReference type="PANTHER" id="PTHR48182">
    <property type="entry name" value="PROTEIN SERAC1"/>
    <property type="match status" value="1"/>
</dbReference>
<evidence type="ECO:0000256" key="5">
    <source>
        <dbReference type="ARBA" id="ARBA00023128"/>
    </source>
</evidence>
<proteinExistence type="predicted"/>
<keyword evidence="4" id="KW-0256">Endoplasmic reticulum</keyword>
<dbReference type="SUPFAM" id="SSF53474">
    <property type="entry name" value="alpha/beta-Hydrolases"/>
    <property type="match status" value="1"/>
</dbReference>
<evidence type="ECO:0000256" key="1">
    <source>
        <dbReference type="ARBA" id="ARBA00004173"/>
    </source>
</evidence>
<dbReference type="GO" id="GO:0005739">
    <property type="term" value="C:mitochondrion"/>
    <property type="evidence" value="ECO:0007669"/>
    <property type="project" value="UniProtKB-SubCell"/>
</dbReference>
<reference evidence="7" key="1">
    <citation type="journal article" date="2020" name="Stud. Mycol.">
        <title>101 Dothideomycetes genomes: a test case for predicting lifestyles and emergence of pathogens.</title>
        <authorList>
            <person name="Haridas S."/>
            <person name="Albert R."/>
            <person name="Binder M."/>
            <person name="Bloem J."/>
            <person name="Labutti K."/>
            <person name="Salamov A."/>
            <person name="Andreopoulos B."/>
            <person name="Baker S."/>
            <person name="Barry K."/>
            <person name="Bills G."/>
            <person name="Bluhm B."/>
            <person name="Cannon C."/>
            <person name="Castanera R."/>
            <person name="Culley D."/>
            <person name="Daum C."/>
            <person name="Ezra D."/>
            <person name="Gonzalez J."/>
            <person name="Henrissat B."/>
            <person name="Kuo A."/>
            <person name="Liang C."/>
            <person name="Lipzen A."/>
            <person name="Lutzoni F."/>
            <person name="Magnuson J."/>
            <person name="Mondo S."/>
            <person name="Nolan M."/>
            <person name="Ohm R."/>
            <person name="Pangilinan J."/>
            <person name="Park H.-J."/>
            <person name="Ramirez L."/>
            <person name="Alfaro M."/>
            <person name="Sun H."/>
            <person name="Tritt A."/>
            <person name="Yoshinaga Y."/>
            <person name="Zwiers L.-H."/>
            <person name="Turgeon B."/>
            <person name="Goodwin S."/>
            <person name="Spatafora J."/>
            <person name="Crous P."/>
            <person name="Grigoriev I."/>
        </authorList>
    </citation>
    <scope>NUCLEOTIDE SEQUENCE</scope>
    <source>
        <strain evidence="7">CBS 379.55</strain>
    </source>
</reference>
<dbReference type="AlphaFoldDB" id="A0A6A6J631"/>
<dbReference type="InterPro" id="IPR029058">
    <property type="entry name" value="AB_hydrolase_fold"/>
</dbReference>
<evidence type="ECO:0000256" key="2">
    <source>
        <dbReference type="ARBA" id="ARBA00004240"/>
    </source>
</evidence>
<dbReference type="Proteomes" id="UP000800097">
    <property type="component" value="Unassembled WGS sequence"/>
</dbReference>
<dbReference type="Gene3D" id="3.40.50.1820">
    <property type="entry name" value="alpha/beta hydrolase"/>
    <property type="match status" value="1"/>
</dbReference>
<dbReference type="OrthoDB" id="5086500at2759"/>